<dbReference type="Gene3D" id="2.60.120.260">
    <property type="entry name" value="Galactose-binding domain-like"/>
    <property type="match status" value="1"/>
</dbReference>
<dbReference type="InterPro" id="IPR017853">
    <property type="entry name" value="GH"/>
</dbReference>
<organism evidence="9 10">
    <name type="scientific">Orchesella dallaii</name>
    <dbReference type="NCBI Taxonomy" id="48710"/>
    <lineage>
        <taxon>Eukaryota</taxon>
        <taxon>Metazoa</taxon>
        <taxon>Ecdysozoa</taxon>
        <taxon>Arthropoda</taxon>
        <taxon>Hexapoda</taxon>
        <taxon>Collembola</taxon>
        <taxon>Entomobryomorpha</taxon>
        <taxon>Entomobryoidea</taxon>
        <taxon>Orchesellidae</taxon>
        <taxon>Orchesellinae</taxon>
        <taxon>Orchesella</taxon>
    </lineage>
</organism>
<feature type="chain" id="PRO_5045987951" description="non-reducing end alpha-L-arabinofuranosidase" evidence="7">
    <location>
        <begin position="22"/>
        <end position="640"/>
    </location>
</feature>
<dbReference type="InterPro" id="IPR013780">
    <property type="entry name" value="Glyco_hydro_b"/>
</dbReference>
<dbReference type="SUPFAM" id="SSF51011">
    <property type="entry name" value="Glycosyl hydrolase domain"/>
    <property type="match status" value="1"/>
</dbReference>
<accession>A0ABP1QTY5</accession>
<dbReference type="EC" id="3.2.1.55" evidence="3"/>
<sequence>MGYFKESLVILLVAVLGASQGSVLNVRYDQPGHEISPILWGIFFEEINHAGDGGLYAELIKNRALSPKRHGANLDGYAVVRSDGVDGRIYISHDHPLNSVLTSSLRLNVDSDVAAGQRIGVSNNGYYGIPIRPDYTSYRVSFYAKAIGFSGPLTVQIESTDGRVVFATAQVPQITEEFQKYEVTLTPTPDMIQNPSLDNLFTISANGPLSANSSIFFNVMSLFPPTYKNRPNGLRIDLAQKLVDAKPSFFRFPGGNFLEGNTIEERFIWEETIGDNAQRPGHMGCWGYYSTDGLGLLEYLEFAEDLNAEIILGVFAGYALNGDSVPPEEMGPFVESALNEIEYIIGNTSTTWGARRAADGHPEPFPLTYVEIGNEDWFSSDYYIRYPIFYDAIRARYPELQIIATQDVNTRPIPIRDDHFYSDFGWFPDNHRYYDTAPRNGSKIFVGEYATRDNAHPQPEANTAAAIDDAAFMTGMERNSDIVIMACYAPLFGHLNDLVWKPDGIYYNGVQSFATPAWWVQHLFSVIRGDTYIPTDSDANVGLPQEKIFHVASRKSDTNTLILKIVNTNTEDIMIDTVSLTGISTTQGGTMTVLSGGQWDQNDLENPLRISPRSQAFNVTSNSFTYNAPAFSLTIIEIQL</sequence>
<dbReference type="SMART" id="SM00813">
    <property type="entry name" value="Alpha-L-AF_C"/>
    <property type="match status" value="1"/>
</dbReference>
<dbReference type="Pfam" id="PF06964">
    <property type="entry name" value="Alpha-L-AF_C"/>
    <property type="match status" value="1"/>
</dbReference>
<evidence type="ECO:0000259" key="8">
    <source>
        <dbReference type="SMART" id="SM00813"/>
    </source>
</evidence>
<name>A0ABP1QTY5_9HEXA</name>
<reference evidence="9 10" key="1">
    <citation type="submission" date="2024-08" db="EMBL/GenBank/DDBJ databases">
        <authorList>
            <person name="Cucini C."/>
            <person name="Frati F."/>
        </authorList>
    </citation>
    <scope>NUCLEOTIDE SEQUENCE [LARGE SCALE GENOMIC DNA]</scope>
</reference>
<proteinExistence type="inferred from homology"/>
<keyword evidence="6" id="KW-0325">Glycoprotein</keyword>
<comment type="catalytic activity">
    <reaction evidence="1">
        <text>Hydrolysis of terminal non-reducing alpha-L-arabinofuranoside residues in alpha-L-arabinosides.</text>
        <dbReference type="EC" id="3.2.1.55"/>
    </reaction>
</comment>
<dbReference type="PANTHER" id="PTHR31776">
    <property type="entry name" value="ALPHA-L-ARABINOFURANOSIDASE 1"/>
    <property type="match status" value="1"/>
</dbReference>
<evidence type="ECO:0000256" key="2">
    <source>
        <dbReference type="ARBA" id="ARBA00007186"/>
    </source>
</evidence>
<evidence type="ECO:0000313" key="9">
    <source>
        <dbReference type="EMBL" id="CAL8110644.1"/>
    </source>
</evidence>
<comment type="similarity">
    <text evidence="2">Belongs to the glycosyl hydrolase 51 family.</text>
</comment>
<evidence type="ECO:0000256" key="4">
    <source>
        <dbReference type="ARBA" id="ARBA00022729"/>
    </source>
</evidence>
<dbReference type="InterPro" id="IPR051563">
    <property type="entry name" value="Glycosyl_Hydrolase_51"/>
</dbReference>
<dbReference type="Gene3D" id="3.20.20.80">
    <property type="entry name" value="Glycosidases"/>
    <property type="match status" value="1"/>
</dbReference>
<evidence type="ECO:0000256" key="6">
    <source>
        <dbReference type="ARBA" id="ARBA00023180"/>
    </source>
</evidence>
<evidence type="ECO:0000256" key="5">
    <source>
        <dbReference type="ARBA" id="ARBA00022801"/>
    </source>
</evidence>
<evidence type="ECO:0000256" key="7">
    <source>
        <dbReference type="SAM" id="SignalP"/>
    </source>
</evidence>
<dbReference type="SUPFAM" id="SSF51445">
    <property type="entry name" value="(Trans)glycosidases"/>
    <property type="match status" value="1"/>
</dbReference>
<feature type="signal peptide" evidence="7">
    <location>
        <begin position="1"/>
        <end position="21"/>
    </location>
</feature>
<comment type="caution">
    <text evidence="9">The sequence shown here is derived from an EMBL/GenBank/DDBJ whole genome shotgun (WGS) entry which is preliminary data.</text>
</comment>
<protein>
    <recommendedName>
        <fullName evidence="3">non-reducing end alpha-L-arabinofuranosidase</fullName>
        <ecNumber evidence="3">3.2.1.55</ecNumber>
    </recommendedName>
</protein>
<dbReference type="PANTHER" id="PTHR31776:SF0">
    <property type="entry name" value="ALPHA-L-ARABINOFURANOSIDASE 1"/>
    <property type="match status" value="1"/>
</dbReference>
<dbReference type="EMBL" id="CAXLJM020000046">
    <property type="protein sequence ID" value="CAL8110644.1"/>
    <property type="molecule type" value="Genomic_DNA"/>
</dbReference>
<keyword evidence="4 7" id="KW-0732">Signal</keyword>
<dbReference type="InterPro" id="IPR010720">
    <property type="entry name" value="Alpha-L-AF_C"/>
</dbReference>
<dbReference type="Pfam" id="PF22848">
    <property type="entry name" value="ASD1_dom"/>
    <property type="match status" value="1"/>
</dbReference>
<evidence type="ECO:0000313" key="10">
    <source>
        <dbReference type="Proteomes" id="UP001642540"/>
    </source>
</evidence>
<keyword evidence="5" id="KW-0378">Hydrolase</keyword>
<dbReference type="InterPro" id="IPR055235">
    <property type="entry name" value="ASD1_cat"/>
</dbReference>
<feature type="domain" description="Alpha-L-arabinofuranosidase C-terminal" evidence="8">
    <location>
        <begin position="447"/>
        <end position="632"/>
    </location>
</feature>
<dbReference type="Proteomes" id="UP001642540">
    <property type="component" value="Unassembled WGS sequence"/>
</dbReference>
<dbReference type="Gene3D" id="2.60.40.1180">
    <property type="entry name" value="Golgi alpha-mannosidase II"/>
    <property type="match status" value="1"/>
</dbReference>
<gene>
    <name evidence="9" type="ORF">ODALV1_LOCUS14385</name>
</gene>
<evidence type="ECO:0000256" key="1">
    <source>
        <dbReference type="ARBA" id="ARBA00001462"/>
    </source>
</evidence>
<keyword evidence="10" id="KW-1185">Reference proteome</keyword>
<evidence type="ECO:0000256" key="3">
    <source>
        <dbReference type="ARBA" id="ARBA00012670"/>
    </source>
</evidence>